<evidence type="ECO:0000313" key="5">
    <source>
        <dbReference type="Proteomes" id="UP000185511"/>
    </source>
</evidence>
<dbReference type="Pfam" id="PF10282">
    <property type="entry name" value="Lactonase"/>
    <property type="match status" value="1"/>
</dbReference>
<name>A0AAC9PTG1_9PSEU</name>
<protein>
    <submittedName>
        <fullName evidence="4">3-carboxymuconate cyclase</fullName>
    </submittedName>
</protein>
<proteinExistence type="inferred from homology"/>
<dbReference type="Proteomes" id="UP000185511">
    <property type="component" value="Chromosome"/>
</dbReference>
<dbReference type="InterPro" id="IPR015943">
    <property type="entry name" value="WD40/YVTN_repeat-like_dom_sf"/>
</dbReference>
<reference evidence="5" key="1">
    <citation type="submission" date="2016-06" db="EMBL/GenBank/DDBJ databases">
        <title>Complete genome sequence of Actinoalloteichus fjordicus DSM 46855 (=ADI127-17), type strain of the new species Actinoalloteichus fjordicus.</title>
        <authorList>
            <person name="Ruckert C."/>
            <person name="Nouioui I."/>
            <person name="Willmese J."/>
            <person name="van Wezel G."/>
            <person name="Klenk H.-P."/>
            <person name="Kalinowski J."/>
            <person name="Zotchev S.B."/>
        </authorList>
    </citation>
    <scope>NUCLEOTIDE SEQUENCE [LARGE SCALE GENOMIC DNA]</scope>
    <source>
        <strain evidence="5">ADI127-7</strain>
    </source>
</reference>
<dbReference type="InterPro" id="IPR006311">
    <property type="entry name" value="TAT_signal"/>
</dbReference>
<dbReference type="PANTHER" id="PTHR30344">
    <property type="entry name" value="6-PHOSPHOGLUCONOLACTONASE-RELATED"/>
    <property type="match status" value="1"/>
</dbReference>
<feature type="chain" id="PRO_5042136946" evidence="3">
    <location>
        <begin position="26"/>
        <end position="406"/>
    </location>
</feature>
<dbReference type="GO" id="GO:0017057">
    <property type="term" value="F:6-phosphogluconolactonase activity"/>
    <property type="evidence" value="ECO:0007669"/>
    <property type="project" value="TreeGrafter"/>
</dbReference>
<evidence type="ECO:0000256" key="2">
    <source>
        <dbReference type="SAM" id="MobiDB-lite"/>
    </source>
</evidence>
<dbReference type="InterPro" id="IPR019405">
    <property type="entry name" value="Lactonase_7-beta_prop"/>
</dbReference>
<feature type="region of interest" description="Disordered" evidence="2">
    <location>
        <begin position="34"/>
        <end position="58"/>
    </location>
</feature>
<dbReference type="RefSeq" id="WP_083683386.1">
    <property type="nucleotide sequence ID" value="NZ_CP016076.1"/>
</dbReference>
<keyword evidence="5" id="KW-1185">Reference proteome</keyword>
<comment type="similarity">
    <text evidence="1">Belongs to the cycloisomerase 2 family.</text>
</comment>
<dbReference type="SUPFAM" id="SSF51004">
    <property type="entry name" value="C-terminal (heme d1) domain of cytochrome cd1-nitrite reductase"/>
    <property type="match status" value="1"/>
</dbReference>
<dbReference type="Gene3D" id="2.130.10.10">
    <property type="entry name" value="YVTN repeat-like/Quinoprotein amine dehydrogenase"/>
    <property type="match status" value="1"/>
</dbReference>
<dbReference type="PANTHER" id="PTHR30344:SF1">
    <property type="entry name" value="6-PHOSPHOGLUCONOLACTONASE"/>
    <property type="match status" value="1"/>
</dbReference>
<dbReference type="KEGG" id="acad:UA74_20000"/>
<dbReference type="GO" id="GO:0005829">
    <property type="term" value="C:cytosol"/>
    <property type="evidence" value="ECO:0007669"/>
    <property type="project" value="TreeGrafter"/>
</dbReference>
<dbReference type="EMBL" id="CP016076">
    <property type="protein sequence ID" value="APU16025.1"/>
    <property type="molecule type" value="Genomic_DNA"/>
</dbReference>
<dbReference type="InterPro" id="IPR050282">
    <property type="entry name" value="Cycloisomerase_2"/>
</dbReference>
<accession>A0AAC9PTG1</accession>
<sequence>MRDSDTTRRRFLAALGITGTTAVLAAATGAGAAAATTAGGGHPAGGPGGAASAAAASAGATGRQPQPVYLGSFGWTDPPGRGLDVASRDIDGRITLVGTVADVPDASSLAFSADRRFLYTVNELVPTGRVTALSLADPFSPTIINSRSTLGAGPTHLSVHPSGRFLLTANYTAGSVVVHPLAEDGSIGEATDLAQHVGAERDPHAHQVLVDPSGEHVIAVDLGADSVYVYSLDLQAGTFAEEQQLILTSGSGPRHLAFHPDGGHAYVLAELASTITVLHWDATTGRFTEGPTISSRAADATGENFPAEIAVSADGRFVYASNRGDDDIAVFAVAENGASLRLLDTVATGGAWPRHFALDPGEDGLFVANQNSGTLTRLPRDAVTGLLSPAETLAEVPGVCVVAFLG</sequence>
<keyword evidence="3" id="KW-0732">Signal</keyword>
<evidence type="ECO:0000256" key="1">
    <source>
        <dbReference type="ARBA" id="ARBA00005564"/>
    </source>
</evidence>
<dbReference type="PROSITE" id="PS51318">
    <property type="entry name" value="TAT"/>
    <property type="match status" value="1"/>
</dbReference>
<evidence type="ECO:0000313" key="4">
    <source>
        <dbReference type="EMBL" id="APU16025.1"/>
    </source>
</evidence>
<organism evidence="4 5">
    <name type="scientific">Actinoalloteichus fjordicus</name>
    <dbReference type="NCBI Taxonomy" id="1612552"/>
    <lineage>
        <taxon>Bacteria</taxon>
        <taxon>Bacillati</taxon>
        <taxon>Actinomycetota</taxon>
        <taxon>Actinomycetes</taxon>
        <taxon>Pseudonocardiales</taxon>
        <taxon>Pseudonocardiaceae</taxon>
        <taxon>Actinoalloteichus</taxon>
    </lineage>
</organism>
<dbReference type="InterPro" id="IPR011048">
    <property type="entry name" value="Haem_d1_sf"/>
</dbReference>
<gene>
    <name evidence="4" type="ORF">UA74_20000</name>
</gene>
<dbReference type="AlphaFoldDB" id="A0AAC9PTG1"/>
<feature type="compositionally biased region" description="Gly residues" evidence="2">
    <location>
        <begin position="38"/>
        <end position="49"/>
    </location>
</feature>
<evidence type="ECO:0000256" key="3">
    <source>
        <dbReference type="SAM" id="SignalP"/>
    </source>
</evidence>
<feature type="signal peptide" evidence="3">
    <location>
        <begin position="1"/>
        <end position="25"/>
    </location>
</feature>